<dbReference type="PANTHER" id="PTHR10788:SF106">
    <property type="entry name" value="BCDNA.GH08860"/>
    <property type="match status" value="1"/>
</dbReference>
<organism evidence="2 4">
    <name type="scientific">Haladaptatus paucihalophilus DX253</name>
    <dbReference type="NCBI Taxonomy" id="797209"/>
    <lineage>
        <taxon>Archaea</taxon>
        <taxon>Methanobacteriati</taxon>
        <taxon>Methanobacteriota</taxon>
        <taxon>Stenosarchaea group</taxon>
        <taxon>Halobacteria</taxon>
        <taxon>Halobacteriales</taxon>
        <taxon>Haladaptataceae</taxon>
        <taxon>Haladaptatus</taxon>
    </lineage>
</organism>
<dbReference type="RefSeq" id="WP_007979336.1">
    <property type="nucleotide sequence ID" value="NZ_AEMG01000009.1"/>
</dbReference>
<evidence type="ECO:0000313" key="3">
    <source>
        <dbReference type="EMBL" id="SHK79355.1"/>
    </source>
</evidence>
<dbReference type="EMBL" id="AEMG01000009">
    <property type="protein sequence ID" value="EFW91797.1"/>
    <property type="molecule type" value="Genomic_DNA"/>
</dbReference>
<dbReference type="PATRIC" id="fig|797209.4.peg.1951"/>
<proteinExistence type="predicted"/>
<evidence type="ECO:0000313" key="4">
    <source>
        <dbReference type="Proteomes" id="UP000003751"/>
    </source>
</evidence>
<keyword evidence="5" id="KW-1185">Reference proteome</keyword>
<reference evidence="3" key="3">
    <citation type="submission" date="2016-11" db="EMBL/GenBank/DDBJ databases">
        <authorList>
            <person name="Jaros S."/>
            <person name="Januszkiewicz K."/>
            <person name="Wedrychowicz H."/>
        </authorList>
    </citation>
    <scope>NUCLEOTIDE SEQUENCE [LARGE SCALE GENOMIC DNA]</scope>
    <source>
        <strain evidence="3">DX253</strain>
    </source>
</reference>
<gene>
    <name evidence="3" type="ORF">SAMN05444342_2199</name>
    <name evidence="2" type="ORF">ZOD2009_09980</name>
</gene>
<feature type="region of interest" description="Disordered" evidence="1">
    <location>
        <begin position="1"/>
        <end position="25"/>
    </location>
</feature>
<dbReference type="EMBL" id="FRAN01000003">
    <property type="protein sequence ID" value="SHK79355.1"/>
    <property type="molecule type" value="Genomic_DNA"/>
</dbReference>
<dbReference type="Proteomes" id="UP000003751">
    <property type="component" value="Unassembled WGS sequence"/>
</dbReference>
<protein>
    <submittedName>
        <fullName evidence="2">Alpha,alpha-trehalose-phosphate synthase (UDP-forming)</fullName>
    </submittedName>
    <submittedName>
        <fullName evidence="3">Trehalose 6-phosphate synthase</fullName>
    </submittedName>
</protein>
<dbReference type="SUPFAM" id="SSF53756">
    <property type="entry name" value="UDP-Glycosyltransferase/glycogen phosphorylase"/>
    <property type="match status" value="1"/>
</dbReference>
<sequence>MNKTVDGTVSDTEEREAVSATPPFGDRELVLVSNREPYVHERDDDGISVARPAGGLTSALDPMMASTGGTWVAWGSGDGDEEMSDENGCVRVPPESPSYELKRVALSEEQVTNYYYGYSNQVLWPLCHSDIAKMTPKPEFWRHYREANERFADAIRERVDPSEAVVWFQDYHFALAPRLIRESAPDAFCMQFWHIPWPSWDVFRSCPEHDELLDGLLANDLLGFHTDRYCRNFLDCASKALGADVNRETGVIRYDGRTVRVESFPLGIDAVERRRLAGSAEADEAWESLRDAYPLGAERLALGVDRLDYTKGIEQRLTALERLWEERPEWRGRVTYVQKASESRSRINDYQRVQATVTGEIERINERFGTDAWRPIVYIDDRLSTAELAALYREADVGLVSSLRDGMNLVAKEFVASQVDDPGVLVLSELVGAHEELGEAAMTVHPNDAEAFTDGIERALTMDRPERSNRMTQLQAEVEENDIEAWKNDVLRHAGEVLNRKRRADRDGA</sequence>
<dbReference type="STRING" id="797209.GCA_000376445_02799"/>
<dbReference type="Gene3D" id="3.40.50.2000">
    <property type="entry name" value="Glycogen Phosphorylase B"/>
    <property type="match status" value="2"/>
</dbReference>
<evidence type="ECO:0000313" key="5">
    <source>
        <dbReference type="Proteomes" id="UP000184203"/>
    </source>
</evidence>
<dbReference type="OrthoDB" id="79955at2157"/>
<dbReference type="CDD" id="cd03788">
    <property type="entry name" value="GT20_TPS"/>
    <property type="match status" value="1"/>
</dbReference>
<dbReference type="InterPro" id="IPR001830">
    <property type="entry name" value="Glyco_trans_20"/>
</dbReference>
<accession>E7QT68</accession>
<dbReference type="Pfam" id="PF00982">
    <property type="entry name" value="Glyco_transf_20"/>
    <property type="match status" value="1"/>
</dbReference>
<feature type="compositionally biased region" description="Polar residues" evidence="1">
    <location>
        <begin position="1"/>
        <end position="10"/>
    </location>
</feature>
<dbReference type="GO" id="GO:0005992">
    <property type="term" value="P:trehalose biosynthetic process"/>
    <property type="evidence" value="ECO:0007669"/>
    <property type="project" value="InterPro"/>
</dbReference>
<reference evidence="2 4" key="1">
    <citation type="journal article" date="2014" name="ISME J.">
        <title>Trehalose/2-sulfotrehalose biosynthesis and glycine-betaine uptake are widely spread mechanisms for osmoadaptation in the Halobacteriales.</title>
        <authorList>
            <person name="Youssef N.H."/>
            <person name="Savage-Ashlock K.N."/>
            <person name="McCully A.L."/>
            <person name="Luedtke B."/>
            <person name="Shaw E.I."/>
            <person name="Hoff W.D."/>
            <person name="Elshahed M.S."/>
        </authorList>
    </citation>
    <scope>NUCLEOTIDE SEQUENCE [LARGE SCALE GENOMIC DNA]</scope>
    <source>
        <strain evidence="2 4">DX253</strain>
    </source>
</reference>
<evidence type="ECO:0000313" key="2">
    <source>
        <dbReference type="EMBL" id="EFW91797.1"/>
    </source>
</evidence>
<dbReference type="eggNOG" id="arCOG02831">
    <property type="taxonomic scope" value="Archaea"/>
</dbReference>
<dbReference type="AlphaFoldDB" id="E7QT68"/>
<dbReference type="PANTHER" id="PTHR10788">
    <property type="entry name" value="TREHALOSE-6-PHOSPHATE SYNTHASE"/>
    <property type="match status" value="1"/>
</dbReference>
<name>E7QT68_HALPU</name>
<dbReference type="GO" id="GO:0003825">
    <property type="term" value="F:alpha,alpha-trehalose-phosphate synthase (UDP-forming) activity"/>
    <property type="evidence" value="ECO:0007669"/>
    <property type="project" value="TreeGrafter"/>
</dbReference>
<reference evidence="5" key="2">
    <citation type="submission" date="2016-11" db="EMBL/GenBank/DDBJ databases">
        <authorList>
            <person name="Varghese N."/>
            <person name="Submissions S."/>
        </authorList>
    </citation>
    <scope>NUCLEOTIDE SEQUENCE [LARGE SCALE GENOMIC DNA]</scope>
    <source>
        <strain evidence="5">DX253</strain>
    </source>
</reference>
<evidence type="ECO:0000256" key="1">
    <source>
        <dbReference type="SAM" id="MobiDB-lite"/>
    </source>
</evidence>
<dbReference type="Proteomes" id="UP000184203">
    <property type="component" value="Unassembled WGS sequence"/>
</dbReference>